<dbReference type="Proteomes" id="UP001595906">
    <property type="component" value="Unassembled WGS sequence"/>
</dbReference>
<dbReference type="EMBL" id="JBHSDC010000012">
    <property type="protein sequence ID" value="MFC4231645.1"/>
    <property type="molecule type" value="Genomic_DNA"/>
</dbReference>
<keyword evidence="2 3" id="KW-0802">TPR repeat</keyword>
<gene>
    <name evidence="4" type="ORF">ACFOW1_07075</name>
</gene>
<evidence type="ECO:0000313" key="4">
    <source>
        <dbReference type="EMBL" id="MFC4231645.1"/>
    </source>
</evidence>
<name>A0ABV8PWK3_9BACT</name>
<dbReference type="PANTHER" id="PTHR44943:SF8">
    <property type="entry name" value="TPR REPEAT-CONTAINING PROTEIN MJ0263"/>
    <property type="match status" value="1"/>
</dbReference>
<dbReference type="Pfam" id="PF13431">
    <property type="entry name" value="TPR_17"/>
    <property type="match status" value="1"/>
</dbReference>
<reference evidence="5" key="1">
    <citation type="journal article" date="2019" name="Int. J. Syst. Evol. Microbiol.">
        <title>The Global Catalogue of Microorganisms (GCM) 10K type strain sequencing project: providing services to taxonomists for standard genome sequencing and annotation.</title>
        <authorList>
            <consortium name="The Broad Institute Genomics Platform"/>
            <consortium name="The Broad Institute Genome Sequencing Center for Infectious Disease"/>
            <person name="Wu L."/>
            <person name="Ma J."/>
        </authorList>
    </citation>
    <scope>NUCLEOTIDE SEQUENCE [LARGE SCALE GENOMIC DNA]</scope>
    <source>
        <strain evidence="5">CECT 8010</strain>
    </source>
</reference>
<comment type="caution">
    <text evidence="4">The sequence shown here is derived from an EMBL/GenBank/DDBJ whole genome shotgun (WGS) entry which is preliminary data.</text>
</comment>
<evidence type="ECO:0000313" key="5">
    <source>
        <dbReference type="Proteomes" id="UP001595906"/>
    </source>
</evidence>
<keyword evidence="5" id="KW-1185">Reference proteome</keyword>
<dbReference type="PANTHER" id="PTHR44943">
    <property type="entry name" value="CELLULOSE SYNTHASE OPERON PROTEIN C"/>
    <property type="match status" value="1"/>
</dbReference>
<organism evidence="4 5">
    <name type="scientific">Parasediminibacterium paludis</name>
    <dbReference type="NCBI Taxonomy" id="908966"/>
    <lineage>
        <taxon>Bacteria</taxon>
        <taxon>Pseudomonadati</taxon>
        <taxon>Bacteroidota</taxon>
        <taxon>Chitinophagia</taxon>
        <taxon>Chitinophagales</taxon>
        <taxon>Chitinophagaceae</taxon>
        <taxon>Parasediminibacterium</taxon>
    </lineage>
</organism>
<accession>A0ABV8PWK3</accession>
<dbReference type="InterPro" id="IPR019734">
    <property type="entry name" value="TPR_rpt"/>
</dbReference>
<dbReference type="SMART" id="SM00028">
    <property type="entry name" value="TPR"/>
    <property type="match status" value="3"/>
</dbReference>
<sequence>MEILKKQITTIAIMCIAITTLAQNNNTALQKAFKDSYVQEYNKLYGEAIASLTKVYDDSNYETNLRLGWLSYMNKNYTLSQNYYQKAVTLKPYAIEAKLGLVKPLSALESWDKVLQTYEDILKIDAQNVTANYWAGVILYNRKKYDQASKLFEKVVNLYPFDYDSNHMLAWTYLNLGKSNDARTLFNKALLIQPADVSSLDGLAKLK</sequence>
<dbReference type="RefSeq" id="WP_379013199.1">
    <property type="nucleotide sequence ID" value="NZ_JBHSDC010000012.1"/>
</dbReference>
<feature type="repeat" description="TPR" evidence="3">
    <location>
        <begin position="129"/>
        <end position="162"/>
    </location>
</feature>
<evidence type="ECO:0000256" key="1">
    <source>
        <dbReference type="ARBA" id="ARBA00022737"/>
    </source>
</evidence>
<evidence type="ECO:0000256" key="3">
    <source>
        <dbReference type="PROSITE-ProRule" id="PRU00339"/>
    </source>
</evidence>
<dbReference type="InterPro" id="IPR011990">
    <property type="entry name" value="TPR-like_helical_dom_sf"/>
</dbReference>
<keyword evidence="1" id="KW-0677">Repeat</keyword>
<dbReference type="PROSITE" id="PS50005">
    <property type="entry name" value="TPR"/>
    <property type="match status" value="1"/>
</dbReference>
<dbReference type="Pfam" id="PF13181">
    <property type="entry name" value="TPR_8"/>
    <property type="match status" value="1"/>
</dbReference>
<evidence type="ECO:0000256" key="2">
    <source>
        <dbReference type="ARBA" id="ARBA00022803"/>
    </source>
</evidence>
<dbReference type="InterPro" id="IPR051685">
    <property type="entry name" value="Ycf3/AcsC/BcsC/TPR_MFPF"/>
</dbReference>
<proteinExistence type="predicted"/>
<protein>
    <submittedName>
        <fullName evidence="4">Tetratricopeptide repeat protein</fullName>
    </submittedName>
</protein>
<dbReference type="SUPFAM" id="SSF48452">
    <property type="entry name" value="TPR-like"/>
    <property type="match status" value="1"/>
</dbReference>
<dbReference type="Gene3D" id="1.25.40.10">
    <property type="entry name" value="Tetratricopeptide repeat domain"/>
    <property type="match status" value="2"/>
</dbReference>